<dbReference type="OrthoDB" id="4965923at2"/>
<dbReference type="EMBL" id="CP014519">
    <property type="protein sequence ID" value="AMM34765.1"/>
    <property type="molecule type" value="Genomic_DNA"/>
</dbReference>
<geneLocation type="plasmid" evidence="1 2">
    <name>pSA01</name>
</geneLocation>
<sequence>METMAAGAVDHRLEHLRGEGDLALQVLGIIHEVLAGPGLSEEAKDGLRRLIDAHPDHPEQALLEHLYRVRPLRAA</sequence>
<protein>
    <submittedName>
        <fullName evidence="1">Uncharacterized protein</fullName>
    </submittedName>
</protein>
<keyword evidence="1" id="KW-0614">Plasmid</keyword>
<name>A0A127A814_9MICC</name>
<dbReference type="KEGG" id="satk:SA2016_4113"/>
<reference evidence="1 2" key="1">
    <citation type="submission" date="2016-02" db="EMBL/GenBank/DDBJ databases">
        <title>Complete genome of Sinomonas atrocyanea KCTC 3377.</title>
        <authorList>
            <person name="Kim K.M."/>
        </authorList>
    </citation>
    <scope>NUCLEOTIDE SEQUENCE [LARGE SCALE GENOMIC DNA]</scope>
    <source>
        <strain evidence="1 2">KCTC 3377</strain>
        <plasmid evidence="1 2">pSA01</plasmid>
    </source>
</reference>
<dbReference type="RefSeq" id="WP_066503075.1">
    <property type="nucleotide sequence ID" value="NZ_BJMO01000078.1"/>
</dbReference>
<gene>
    <name evidence="1" type="ORF">SA2016_4113</name>
</gene>
<dbReference type="AlphaFoldDB" id="A0A127A814"/>
<dbReference type="Proteomes" id="UP000070134">
    <property type="component" value="Plasmid pSA01"/>
</dbReference>
<organism evidence="1 2">
    <name type="scientific">Sinomonas atrocyanea</name>
    <dbReference type="NCBI Taxonomy" id="37927"/>
    <lineage>
        <taxon>Bacteria</taxon>
        <taxon>Bacillati</taxon>
        <taxon>Actinomycetota</taxon>
        <taxon>Actinomycetes</taxon>
        <taxon>Micrococcales</taxon>
        <taxon>Micrococcaceae</taxon>
        <taxon>Sinomonas</taxon>
    </lineage>
</organism>
<evidence type="ECO:0000313" key="2">
    <source>
        <dbReference type="Proteomes" id="UP000070134"/>
    </source>
</evidence>
<proteinExistence type="predicted"/>
<keyword evidence="2" id="KW-1185">Reference proteome</keyword>
<evidence type="ECO:0000313" key="1">
    <source>
        <dbReference type="EMBL" id="AMM34765.1"/>
    </source>
</evidence>
<accession>A0A127A814</accession>